<name>A0ABM3JHI5_BACDO</name>
<reference evidence="6" key="1">
    <citation type="submission" date="2025-05" db="UniProtKB">
        <authorList>
            <consortium name="RefSeq"/>
        </authorList>
    </citation>
    <scope>NUCLEOTIDE SEQUENCE [LARGE SCALE GENOMIC DNA]</scope>
</reference>
<keyword evidence="1" id="KW-0489">Methyltransferase</keyword>
<dbReference type="PANTHER" id="PTHR46402:SF2">
    <property type="entry name" value="HISTONE-LYSINE N-TRIMETHYLTRANSFERASE SMYD5"/>
    <property type="match status" value="1"/>
</dbReference>
<dbReference type="PANTHER" id="PTHR46402">
    <property type="entry name" value="SET AND MYND DOMAIN-CONTAINING PROTEIN 5"/>
    <property type="match status" value="1"/>
</dbReference>
<feature type="signal peptide" evidence="4">
    <location>
        <begin position="1"/>
        <end position="17"/>
    </location>
</feature>
<evidence type="ECO:0000313" key="6">
    <source>
        <dbReference type="Proteomes" id="UP001652620"/>
    </source>
</evidence>
<keyword evidence="2" id="KW-0808">Transferase</keyword>
<evidence type="ECO:0000256" key="2">
    <source>
        <dbReference type="ARBA" id="ARBA00022679"/>
    </source>
</evidence>
<feature type="chain" id="PRO_5045941017" evidence="4">
    <location>
        <begin position="18"/>
        <end position="168"/>
    </location>
</feature>
<protein>
    <submittedName>
        <fullName evidence="7">Histone-lysine N-trimethyltransferase SMYD5-like</fullName>
    </submittedName>
</protein>
<proteinExistence type="predicted"/>
<dbReference type="InterPro" id="IPR001214">
    <property type="entry name" value="SET_dom"/>
</dbReference>
<keyword evidence="4" id="KW-0732">Signal</keyword>
<dbReference type="GeneID" id="125777635"/>
<dbReference type="Gene3D" id="2.170.270.10">
    <property type="entry name" value="SET domain"/>
    <property type="match status" value="1"/>
</dbReference>
<feature type="domain" description="SET" evidence="5">
    <location>
        <begin position="93"/>
        <end position="144"/>
    </location>
</feature>
<evidence type="ECO:0000259" key="5">
    <source>
        <dbReference type="Pfam" id="PF00856"/>
    </source>
</evidence>
<evidence type="ECO:0000256" key="4">
    <source>
        <dbReference type="SAM" id="SignalP"/>
    </source>
</evidence>
<evidence type="ECO:0000256" key="3">
    <source>
        <dbReference type="ARBA" id="ARBA00022691"/>
    </source>
</evidence>
<sequence length="168" mass="19373">MFSILILFVYCMRPLETAVENVHRLAYINGLVVPLPEYDQTTPWLQQFTQCANYDIQYFSKDCRMGVLKEYHRDACMGDFHTDATHPLVGEFLSTKGAGLYLLQSKINHSCVPNAHSIFPYTNDVVVLKRLASVQVGEEICIYYLSECQLERSRHSRQNVNKFVELTN</sequence>
<keyword evidence="3" id="KW-0949">S-adenosyl-L-methionine</keyword>
<keyword evidence="6" id="KW-1185">Reference proteome</keyword>
<gene>
    <name evidence="7" type="primary">LOC125777635</name>
</gene>
<dbReference type="Proteomes" id="UP001652620">
    <property type="component" value="Chromosome 1"/>
</dbReference>
<dbReference type="Pfam" id="PF00856">
    <property type="entry name" value="SET"/>
    <property type="match status" value="1"/>
</dbReference>
<organism evidence="6 7">
    <name type="scientific">Bactrocera dorsalis</name>
    <name type="common">Oriental fruit fly</name>
    <name type="synonym">Dacus dorsalis</name>
    <dbReference type="NCBI Taxonomy" id="27457"/>
    <lineage>
        <taxon>Eukaryota</taxon>
        <taxon>Metazoa</taxon>
        <taxon>Ecdysozoa</taxon>
        <taxon>Arthropoda</taxon>
        <taxon>Hexapoda</taxon>
        <taxon>Insecta</taxon>
        <taxon>Pterygota</taxon>
        <taxon>Neoptera</taxon>
        <taxon>Endopterygota</taxon>
        <taxon>Diptera</taxon>
        <taxon>Brachycera</taxon>
        <taxon>Muscomorpha</taxon>
        <taxon>Tephritoidea</taxon>
        <taxon>Tephritidae</taxon>
        <taxon>Bactrocera</taxon>
        <taxon>Bactrocera</taxon>
    </lineage>
</organism>
<dbReference type="RefSeq" id="XP_049308684.1">
    <property type="nucleotide sequence ID" value="XM_049452727.1"/>
</dbReference>
<dbReference type="InterPro" id="IPR046341">
    <property type="entry name" value="SET_dom_sf"/>
</dbReference>
<dbReference type="SUPFAM" id="SSF82199">
    <property type="entry name" value="SET domain"/>
    <property type="match status" value="1"/>
</dbReference>
<evidence type="ECO:0000313" key="7">
    <source>
        <dbReference type="RefSeq" id="XP_049308684.1"/>
    </source>
</evidence>
<accession>A0ABM3JHI5</accession>
<reference evidence="7" key="2">
    <citation type="submission" date="2025-08" db="UniProtKB">
        <authorList>
            <consortium name="RefSeq"/>
        </authorList>
    </citation>
    <scope>IDENTIFICATION</scope>
    <source>
        <tissue evidence="7">Adult</tissue>
    </source>
</reference>
<evidence type="ECO:0000256" key="1">
    <source>
        <dbReference type="ARBA" id="ARBA00022603"/>
    </source>
</evidence>